<gene>
    <name evidence="4" type="ORF">STRCI_008361</name>
</gene>
<feature type="domain" description="PPM-type phosphatase" evidence="3">
    <location>
        <begin position="212"/>
        <end position="424"/>
    </location>
</feature>
<keyword evidence="5" id="KW-1185">Reference proteome</keyword>
<keyword evidence="2" id="KW-0812">Transmembrane</keyword>
<dbReference type="InterPro" id="IPR052016">
    <property type="entry name" value="Bact_Sigma-Reg"/>
</dbReference>
<dbReference type="Pfam" id="PF07228">
    <property type="entry name" value="SpoIIE"/>
    <property type="match status" value="1"/>
</dbReference>
<accession>A0ABY7KT66</accession>
<sequence>MFATVHAVDESRHRAAVRESSPVAAAYANRARALARDIEADARPIGMTAEGEALSAALPAWIARPDTGLHPLLAAADVLAAALDEHKAQDRRDAVAAQNTLLALHLAFVVVLLLLLGGLALVVWRRIILPLTDLETHLGSISLGTSPATRITHHPTPWLGGVLGQAEHTLQVLKQSQHQAHKDREALRTDAAASEGLRCILNAQHAPGPGVRAHGRVQSAEGVIAGDFLDTLALPGGITVLLQGDVAGHGTDAGLLAVRVKSAVVAALHLTPEARTAAAAAWTVIAPEDERFTTLVIAVLDPARRCLSWLSAGHEIALLRHGDGTVEELEPTGPVIGPFLTTPKDVWDVRQSPLAPGDLIVLATDGLTEARDRTGTMLGRTAVADAVARAGDDPADVVDALYRASAHHDADWNRDDITILAATLTIPDTP</sequence>
<dbReference type="Proteomes" id="UP001164439">
    <property type="component" value="Chromosome"/>
</dbReference>
<dbReference type="InterPro" id="IPR001932">
    <property type="entry name" value="PPM-type_phosphatase-like_dom"/>
</dbReference>
<dbReference type="PANTHER" id="PTHR43156:SF2">
    <property type="entry name" value="STAGE II SPORULATION PROTEIN E"/>
    <property type="match status" value="1"/>
</dbReference>
<dbReference type="SMART" id="SM00331">
    <property type="entry name" value="PP2C_SIG"/>
    <property type="match status" value="1"/>
</dbReference>
<evidence type="ECO:0000256" key="1">
    <source>
        <dbReference type="ARBA" id="ARBA00022801"/>
    </source>
</evidence>
<evidence type="ECO:0000313" key="4">
    <source>
        <dbReference type="EMBL" id="WAZ26733.1"/>
    </source>
</evidence>
<evidence type="ECO:0000313" key="5">
    <source>
        <dbReference type="Proteomes" id="UP001164439"/>
    </source>
</evidence>
<keyword evidence="1" id="KW-0378">Hydrolase</keyword>
<evidence type="ECO:0000259" key="3">
    <source>
        <dbReference type="SMART" id="SM00331"/>
    </source>
</evidence>
<feature type="transmembrane region" description="Helical" evidence="2">
    <location>
        <begin position="101"/>
        <end position="124"/>
    </location>
</feature>
<dbReference type="InterPro" id="IPR036457">
    <property type="entry name" value="PPM-type-like_dom_sf"/>
</dbReference>
<proteinExistence type="predicted"/>
<dbReference type="EMBL" id="CP114413">
    <property type="protein sequence ID" value="WAZ26733.1"/>
    <property type="molecule type" value="Genomic_DNA"/>
</dbReference>
<dbReference type="SUPFAM" id="SSF81606">
    <property type="entry name" value="PP2C-like"/>
    <property type="match status" value="1"/>
</dbReference>
<protein>
    <submittedName>
        <fullName evidence="4">Serine/threonine-protein phosphatase</fullName>
    </submittedName>
</protein>
<dbReference type="PANTHER" id="PTHR43156">
    <property type="entry name" value="STAGE II SPORULATION PROTEIN E-RELATED"/>
    <property type="match status" value="1"/>
</dbReference>
<keyword evidence="2" id="KW-0472">Membrane</keyword>
<organism evidence="4 5">
    <name type="scientific">Streptomyces cinnabarinus</name>
    <dbReference type="NCBI Taxonomy" id="67287"/>
    <lineage>
        <taxon>Bacteria</taxon>
        <taxon>Bacillati</taxon>
        <taxon>Actinomycetota</taxon>
        <taxon>Actinomycetes</taxon>
        <taxon>Kitasatosporales</taxon>
        <taxon>Streptomycetaceae</taxon>
        <taxon>Streptomyces</taxon>
    </lineage>
</organism>
<dbReference type="Gene3D" id="3.60.40.10">
    <property type="entry name" value="PPM-type phosphatase domain"/>
    <property type="match status" value="1"/>
</dbReference>
<dbReference type="RefSeq" id="WP_269664219.1">
    <property type="nucleotide sequence ID" value="NZ_CP114413.1"/>
</dbReference>
<evidence type="ECO:0000256" key="2">
    <source>
        <dbReference type="SAM" id="Phobius"/>
    </source>
</evidence>
<reference evidence="4" key="1">
    <citation type="submission" date="2022-12" db="EMBL/GenBank/DDBJ databases">
        <authorList>
            <person name="Ruckert C."/>
            <person name="Busche T."/>
            <person name="Kalinowski J."/>
            <person name="Wittmann C."/>
        </authorList>
    </citation>
    <scope>NUCLEOTIDE SEQUENCE</scope>
    <source>
        <strain evidence="4">DSM 40467</strain>
    </source>
</reference>
<name>A0ABY7KT66_9ACTN</name>
<keyword evidence="2" id="KW-1133">Transmembrane helix</keyword>